<keyword evidence="4" id="KW-0732">Signal</keyword>
<evidence type="ECO:0000256" key="4">
    <source>
        <dbReference type="ARBA" id="ARBA00022729"/>
    </source>
</evidence>
<evidence type="ECO:0000256" key="3">
    <source>
        <dbReference type="ARBA" id="ARBA00022475"/>
    </source>
</evidence>
<organism evidence="9 10">
    <name type="scientific">Babesia bigemina</name>
    <dbReference type="NCBI Taxonomy" id="5866"/>
    <lineage>
        <taxon>Eukaryota</taxon>
        <taxon>Sar</taxon>
        <taxon>Alveolata</taxon>
        <taxon>Apicomplexa</taxon>
        <taxon>Aconoidasida</taxon>
        <taxon>Piroplasmida</taxon>
        <taxon>Babesiidae</taxon>
        <taxon>Babesia</taxon>
    </lineage>
</organism>
<reference evidence="10" key="1">
    <citation type="submission" date="2014-06" db="EMBL/GenBank/DDBJ databases">
        <authorList>
            <person name="Aslett M."/>
            <person name="De Silva N."/>
        </authorList>
    </citation>
    <scope>NUCLEOTIDE SEQUENCE [LARGE SCALE GENOMIC DNA]</scope>
    <source>
        <strain evidence="10">Bond</strain>
    </source>
</reference>
<protein>
    <recommendedName>
        <fullName evidence="8">6-Cys domain-containing protein</fullName>
    </recommendedName>
</protein>
<dbReference type="GeneID" id="24563841"/>
<sequence length="100" mass="11366">MCIYHVKAAKEAAFYCLSPYVLDPPNCFDQVYVHGEEKDLREISKSMIASASNNFVTLRFDRESVGPEETLRQAPPLECRCVTIKGAILSTIQIKKYYSK</sequence>
<evidence type="ECO:0000313" key="10">
    <source>
        <dbReference type="Proteomes" id="UP000033188"/>
    </source>
</evidence>
<dbReference type="GO" id="GO:0009986">
    <property type="term" value="C:cell surface"/>
    <property type="evidence" value="ECO:0007669"/>
    <property type="project" value="UniProtKB-SubCell"/>
</dbReference>
<accession>A0A061DC32</accession>
<comment type="subcellular location">
    <subcellularLocation>
        <location evidence="1">Cell membrane</location>
    </subcellularLocation>
    <subcellularLocation>
        <location evidence="2">Cell surface</location>
    </subcellularLocation>
</comment>
<proteinExistence type="predicted"/>
<dbReference type="EMBL" id="LK391708">
    <property type="protein sequence ID" value="CDR95300.1"/>
    <property type="molecule type" value="Genomic_DNA"/>
</dbReference>
<evidence type="ECO:0000256" key="7">
    <source>
        <dbReference type="ARBA" id="ARBA00023180"/>
    </source>
</evidence>
<evidence type="ECO:0000256" key="5">
    <source>
        <dbReference type="ARBA" id="ARBA00023136"/>
    </source>
</evidence>
<evidence type="ECO:0000259" key="8">
    <source>
        <dbReference type="Pfam" id="PF07422"/>
    </source>
</evidence>
<evidence type="ECO:0000256" key="6">
    <source>
        <dbReference type="ARBA" id="ARBA00023157"/>
    </source>
</evidence>
<dbReference type="Pfam" id="PF07422">
    <property type="entry name" value="s48_45"/>
    <property type="match status" value="1"/>
</dbReference>
<dbReference type="VEuPathDB" id="PiroplasmaDB:BBBOND_0204580"/>
<feature type="domain" description="6-Cys" evidence="8">
    <location>
        <begin position="2"/>
        <end position="81"/>
    </location>
</feature>
<evidence type="ECO:0000256" key="1">
    <source>
        <dbReference type="ARBA" id="ARBA00004236"/>
    </source>
</evidence>
<dbReference type="OrthoDB" id="365660at2759"/>
<dbReference type="GO" id="GO:0005886">
    <property type="term" value="C:plasma membrane"/>
    <property type="evidence" value="ECO:0007669"/>
    <property type="project" value="UniProtKB-SubCell"/>
</dbReference>
<dbReference type="Proteomes" id="UP000033188">
    <property type="component" value="Chromosome 2"/>
</dbReference>
<keyword evidence="7" id="KW-0325">Glycoprotein</keyword>
<keyword evidence="10" id="KW-1185">Reference proteome</keyword>
<keyword evidence="5" id="KW-0472">Membrane</keyword>
<evidence type="ECO:0000256" key="2">
    <source>
        <dbReference type="ARBA" id="ARBA00004241"/>
    </source>
</evidence>
<gene>
    <name evidence="9" type="ORF">BBBOND_0204580</name>
</gene>
<dbReference type="Gene3D" id="2.60.40.2860">
    <property type="match status" value="1"/>
</dbReference>
<keyword evidence="6" id="KW-1015">Disulfide bond</keyword>
<keyword evidence="3" id="KW-1003">Cell membrane</keyword>
<dbReference type="AlphaFoldDB" id="A0A061DC32"/>
<name>A0A061DC32_BABBI</name>
<evidence type="ECO:0000313" key="9">
    <source>
        <dbReference type="EMBL" id="CDR95300.1"/>
    </source>
</evidence>
<dbReference type="InterPro" id="IPR038160">
    <property type="entry name" value="6_CYS_dom_sf"/>
</dbReference>
<dbReference type="RefSeq" id="XP_012767486.1">
    <property type="nucleotide sequence ID" value="XM_012912032.1"/>
</dbReference>
<dbReference type="KEGG" id="bbig:BBBOND_0204580"/>
<dbReference type="InterPro" id="IPR010884">
    <property type="entry name" value="6_CYS_dom"/>
</dbReference>